<keyword evidence="4" id="KW-1185">Reference proteome</keyword>
<dbReference type="AlphaFoldDB" id="A0A6M0RJE4"/>
<dbReference type="Pfam" id="PF08291">
    <property type="entry name" value="Peptidase_M15_3"/>
    <property type="match status" value="1"/>
</dbReference>
<evidence type="ECO:0000313" key="4">
    <source>
        <dbReference type="Proteomes" id="UP000481033"/>
    </source>
</evidence>
<dbReference type="InterPro" id="IPR009045">
    <property type="entry name" value="Zn_M74/Hedgehog-like"/>
</dbReference>
<evidence type="ECO:0000313" key="3">
    <source>
        <dbReference type="EMBL" id="NEZ56326.1"/>
    </source>
</evidence>
<sequence length="392" mass="44437">MKKLKVVSDTQFKLRPGLSTDLARQEKVFVANGTEFDLATLDVTRDGHYKVALVEPLGPASKKDWYVYKPDARVYDTNVKLTVMSDTLFKQRPVLSNQLSDREKVFVPNGTEYYLQSHLPAEGQHIRVAIANAFLGPENRTTWYVYKPDVRIVGDTITLTVTSDTLFKTSPQMSSKLSNQDKVFVKNTTELELISHELAPSNHVKVELAEPSFNNRPELIWYAYKPDIEIEGNEKDNQPKNETPRPKPSGPYIKLPGFQGNFYLSNPIIPNGHFTWGEATHGGSRIPVNRNVVYGIIRIARVMEEVRDRLGGRPITINSWYRDPVTNRRVGGASRSRHLSGDAVDFVASGIHPYDVYDRLNRWWGSKGGLASATVFTHIDTRGYYARWSYGF</sequence>
<feature type="region of interest" description="Disordered" evidence="1">
    <location>
        <begin position="231"/>
        <end position="251"/>
    </location>
</feature>
<protein>
    <submittedName>
        <fullName evidence="3">Peptidase M15 family protein</fullName>
    </submittedName>
</protein>
<gene>
    <name evidence="3" type="ORF">DXZ20_11715</name>
</gene>
<organism evidence="3 4">
    <name type="scientific">Adonisia turfae CCMR0081</name>
    <dbReference type="NCBI Taxonomy" id="2292702"/>
    <lineage>
        <taxon>Bacteria</taxon>
        <taxon>Bacillati</taxon>
        <taxon>Cyanobacteriota</taxon>
        <taxon>Adonisia</taxon>
        <taxon>Adonisia turfae</taxon>
    </lineage>
</organism>
<evidence type="ECO:0000256" key="1">
    <source>
        <dbReference type="SAM" id="MobiDB-lite"/>
    </source>
</evidence>
<dbReference type="Gene3D" id="3.30.1380.10">
    <property type="match status" value="1"/>
</dbReference>
<evidence type="ECO:0000259" key="2">
    <source>
        <dbReference type="Pfam" id="PF08291"/>
    </source>
</evidence>
<dbReference type="EMBL" id="QXHD01000004">
    <property type="protein sequence ID" value="NEZ56326.1"/>
    <property type="molecule type" value="Genomic_DNA"/>
</dbReference>
<proteinExistence type="predicted"/>
<name>A0A6M0RJE4_9CYAN</name>
<comment type="caution">
    <text evidence="3">The sequence shown here is derived from an EMBL/GenBank/DDBJ whole genome shotgun (WGS) entry which is preliminary data.</text>
</comment>
<dbReference type="Proteomes" id="UP000481033">
    <property type="component" value="Unassembled WGS sequence"/>
</dbReference>
<accession>A0A6M0RJE4</accession>
<feature type="domain" description="Peptidase M15A C-terminal" evidence="2">
    <location>
        <begin position="288"/>
        <end position="380"/>
    </location>
</feature>
<dbReference type="RefSeq" id="WP_163698318.1">
    <property type="nucleotide sequence ID" value="NZ_QXHD01000004.1"/>
</dbReference>
<feature type="compositionally biased region" description="Basic and acidic residues" evidence="1">
    <location>
        <begin position="231"/>
        <end position="245"/>
    </location>
</feature>
<dbReference type="InterPro" id="IPR013230">
    <property type="entry name" value="Peptidase_M15A_C"/>
</dbReference>
<reference evidence="3 4" key="1">
    <citation type="journal article" date="2020" name="Microb. Ecol.">
        <title>Ecogenomics of the Marine Benthic Filamentous Cyanobacterium Adonisia.</title>
        <authorList>
            <person name="Walter J.M."/>
            <person name="Coutinho F.H."/>
            <person name="Leomil L."/>
            <person name="Hargreaves P.I."/>
            <person name="Campeao M.E."/>
            <person name="Vieira V.V."/>
            <person name="Silva B.S."/>
            <person name="Fistarol G.O."/>
            <person name="Salomon P.S."/>
            <person name="Sawabe T."/>
            <person name="Mino S."/>
            <person name="Hosokawa M."/>
            <person name="Miyashita H."/>
            <person name="Maruyama F."/>
            <person name="van Verk M.C."/>
            <person name="Dutilh B.E."/>
            <person name="Thompson C.C."/>
            <person name="Thompson F.L."/>
        </authorList>
    </citation>
    <scope>NUCLEOTIDE SEQUENCE [LARGE SCALE GENOMIC DNA]</scope>
    <source>
        <strain evidence="3 4">CCMR0081</strain>
    </source>
</reference>
<dbReference type="SUPFAM" id="SSF55166">
    <property type="entry name" value="Hedgehog/DD-peptidase"/>
    <property type="match status" value="1"/>
</dbReference>